<keyword evidence="6 8" id="KW-0472">Membrane</keyword>
<keyword evidence="4 8" id="KW-0812">Transmembrane</keyword>
<proteinExistence type="inferred from homology"/>
<dbReference type="Pfam" id="PF00593">
    <property type="entry name" value="TonB_dep_Rec_b-barrel"/>
    <property type="match status" value="1"/>
</dbReference>
<organism evidence="14 15">
    <name type="scientific">Sphingomonas humi</name>
    <dbReference type="NCBI Taxonomy" id="335630"/>
    <lineage>
        <taxon>Bacteria</taxon>
        <taxon>Pseudomonadati</taxon>
        <taxon>Pseudomonadota</taxon>
        <taxon>Alphaproteobacteria</taxon>
        <taxon>Sphingomonadales</taxon>
        <taxon>Sphingomonadaceae</taxon>
        <taxon>Sphingomonas</taxon>
    </lineage>
</organism>
<feature type="domain" description="TonB-dependent receptor plug" evidence="13">
    <location>
        <begin position="64"/>
        <end position="185"/>
    </location>
</feature>
<dbReference type="Pfam" id="PF07715">
    <property type="entry name" value="Plug"/>
    <property type="match status" value="1"/>
</dbReference>
<keyword evidence="5 9" id="KW-0798">TonB box</keyword>
<dbReference type="InterPro" id="IPR012910">
    <property type="entry name" value="Plug_dom"/>
</dbReference>
<evidence type="ECO:0000256" key="2">
    <source>
        <dbReference type="ARBA" id="ARBA00022448"/>
    </source>
</evidence>
<feature type="compositionally biased region" description="Low complexity" evidence="10">
    <location>
        <begin position="26"/>
        <end position="44"/>
    </location>
</feature>
<keyword evidence="14" id="KW-0675">Receptor</keyword>
<evidence type="ECO:0000259" key="13">
    <source>
        <dbReference type="Pfam" id="PF07715"/>
    </source>
</evidence>
<dbReference type="InterPro" id="IPR000531">
    <property type="entry name" value="Beta-barrel_TonB"/>
</dbReference>
<evidence type="ECO:0000259" key="12">
    <source>
        <dbReference type="Pfam" id="PF00593"/>
    </source>
</evidence>
<keyword evidence="7 8" id="KW-0998">Cell outer membrane</keyword>
<feature type="region of interest" description="Disordered" evidence="10">
    <location>
        <begin position="26"/>
        <end position="53"/>
    </location>
</feature>
<keyword evidence="11" id="KW-0732">Signal</keyword>
<dbReference type="Proteomes" id="UP001501310">
    <property type="component" value="Unassembled WGS sequence"/>
</dbReference>
<evidence type="ECO:0000256" key="7">
    <source>
        <dbReference type="ARBA" id="ARBA00023237"/>
    </source>
</evidence>
<dbReference type="Gene3D" id="2.170.130.10">
    <property type="entry name" value="TonB-dependent receptor, plug domain"/>
    <property type="match status" value="1"/>
</dbReference>
<reference evidence="15" key="1">
    <citation type="journal article" date="2019" name="Int. J. Syst. Evol. Microbiol.">
        <title>The Global Catalogue of Microorganisms (GCM) 10K type strain sequencing project: providing services to taxonomists for standard genome sequencing and annotation.</title>
        <authorList>
            <consortium name="The Broad Institute Genomics Platform"/>
            <consortium name="The Broad Institute Genome Sequencing Center for Infectious Disease"/>
            <person name="Wu L."/>
            <person name="Ma J."/>
        </authorList>
    </citation>
    <scope>NUCLEOTIDE SEQUENCE [LARGE SCALE GENOMIC DNA]</scope>
    <source>
        <strain evidence="15">JCM 16603</strain>
    </source>
</reference>
<comment type="caution">
    <text evidence="14">The sequence shown here is derived from an EMBL/GenBank/DDBJ whole genome shotgun (WGS) entry which is preliminary data.</text>
</comment>
<evidence type="ECO:0000313" key="14">
    <source>
        <dbReference type="EMBL" id="GAA3995697.1"/>
    </source>
</evidence>
<protein>
    <submittedName>
        <fullName evidence="14">TonB-dependent receptor</fullName>
    </submittedName>
</protein>
<dbReference type="InterPro" id="IPR036942">
    <property type="entry name" value="Beta-barrel_TonB_sf"/>
</dbReference>
<feature type="domain" description="TonB-dependent receptor-like beta-barrel" evidence="12">
    <location>
        <begin position="358"/>
        <end position="877"/>
    </location>
</feature>
<name>A0ABP7RCM8_9SPHN</name>
<dbReference type="PROSITE" id="PS52016">
    <property type="entry name" value="TONB_DEPENDENT_REC_3"/>
    <property type="match status" value="1"/>
</dbReference>
<comment type="subcellular location">
    <subcellularLocation>
        <location evidence="1 8">Cell outer membrane</location>
        <topology evidence="1 8">Multi-pass membrane protein</topology>
    </subcellularLocation>
</comment>
<dbReference type="SUPFAM" id="SSF56935">
    <property type="entry name" value="Porins"/>
    <property type="match status" value="1"/>
</dbReference>
<evidence type="ECO:0000256" key="5">
    <source>
        <dbReference type="ARBA" id="ARBA00023077"/>
    </source>
</evidence>
<evidence type="ECO:0000256" key="3">
    <source>
        <dbReference type="ARBA" id="ARBA00022452"/>
    </source>
</evidence>
<dbReference type="InterPro" id="IPR039426">
    <property type="entry name" value="TonB-dep_rcpt-like"/>
</dbReference>
<dbReference type="InterPro" id="IPR037066">
    <property type="entry name" value="Plug_dom_sf"/>
</dbReference>
<evidence type="ECO:0000256" key="9">
    <source>
        <dbReference type="RuleBase" id="RU003357"/>
    </source>
</evidence>
<dbReference type="Gene3D" id="2.40.170.20">
    <property type="entry name" value="TonB-dependent receptor, beta-barrel domain"/>
    <property type="match status" value="1"/>
</dbReference>
<dbReference type="PANTHER" id="PTHR47234:SF3">
    <property type="entry name" value="SECRETIN_TONB SHORT N-TERMINAL DOMAIN-CONTAINING PROTEIN"/>
    <property type="match status" value="1"/>
</dbReference>
<comment type="similarity">
    <text evidence="8 9">Belongs to the TonB-dependent receptor family.</text>
</comment>
<gene>
    <name evidence="14" type="ORF">GCM10022211_00360</name>
</gene>
<sequence length="928" mass="98421">MTSRLSAFLFTISPLALLAAAPAAGQTAPAPAPTPEAAAPVTDPSPAPDSTIVVTGTRRTDRTVAESPVPVDIIGSDQLTSSGLGETNKILNNLVPSFNFPQPSIADGTDAVRPASLRGLSPDQVLVLVNGKRRHVAALLNINGTIGRGSAAVDLNNIPGLAIDRIEVLRDGAASQYGSDAIAGVINVRLKRASSGGKAQASFGKYITTLDGVANVTGLVLTGGQPSLDPTDNRYLAVTSNGERKVRDGELWTIGANIGIPIMADGFINLTAEYRDRGLTNRQGFDIRPNYVRPTSTTFDPREVSFNRINFRYGDAKTEDFGFFANAGLPLGGAELYAFGSYNKRDGESAANWRQQSNGVTGAGGANRDYSTITPSTTPTAANFTALTPDGYLPLIQTDYEDYSATGGVRGEIAGWKADGSIQYGKNTFDYTIANTINASLGASSPRVFDAGGIGYGQLVANLDFSRELNAGFAKPLSVAVGAEFRREDFQIRPGEPASYAAGPLYIAPILNSNAASCTAAGGVLSGTTCTFPGRAAAPRSQGFGGFPASAKRDVDRNNVSAYLELDTDPLPGWTTTVAARFERYSDFGEQVTGKFATRFEITPGFALRGAISNGFRAPSLQQQYFTTVSTNFISGVAVDILTLGVGDPVAQRLGARALKPEKSTNLSIGATANPLRGLTVTVDAYQIKLKDRIVLTENLGASGNTPTDNLARSLINDTSIGAARFFINGLDTTTRGVDVVGTYRLGIGPSRWSLTAAYNYNKTEIDRRIVDLGPLAAAQNIVLFGRVEGIRFEKGQPRDKIVLSADGRLDMFGLTARTTRYGKVVSPNTANPISNPTSLTDYGPDDIFLSPKWITDLEVRVSPVKAIELALGANNLFDVYPDRLPFGPRPAAVGGVYPVTQAFLPYSNFSPFGFNGRFLYGRVSFNF</sequence>
<dbReference type="PANTHER" id="PTHR47234">
    <property type="match status" value="1"/>
</dbReference>
<evidence type="ECO:0000256" key="1">
    <source>
        <dbReference type="ARBA" id="ARBA00004571"/>
    </source>
</evidence>
<keyword evidence="2 8" id="KW-0813">Transport</keyword>
<keyword evidence="3 8" id="KW-1134">Transmembrane beta strand</keyword>
<dbReference type="EMBL" id="BAAAZD010000001">
    <property type="protein sequence ID" value="GAA3995697.1"/>
    <property type="molecule type" value="Genomic_DNA"/>
</dbReference>
<evidence type="ECO:0000256" key="4">
    <source>
        <dbReference type="ARBA" id="ARBA00022692"/>
    </source>
</evidence>
<feature type="signal peptide" evidence="11">
    <location>
        <begin position="1"/>
        <end position="19"/>
    </location>
</feature>
<evidence type="ECO:0000256" key="8">
    <source>
        <dbReference type="PROSITE-ProRule" id="PRU01360"/>
    </source>
</evidence>
<evidence type="ECO:0000313" key="15">
    <source>
        <dbReference type="Proteomes" id="UP001501310"/>
    </source>
</evidence>
<accession>A0ABP7RCM8</accession>
<evidence type="ECO:0000256" key="11">
    <source>
        <dbReference type="SAM" id="SignalP"/>
    </source>
</evidence>
<evidence type="ECO:0000256" key="6">
    <source>
        <dbReference type="ARBA" id="ARBA00023136"/>
    </source>
</evidence>
<keyword evidence="15" id="KW-1185">Reference proteome</keyword>
<evidence type="ECO:0000256" key="10">
    <source>
        <dbReference type="SAM" id="MobiDB-lite"/>
    </source>
</evidence>
<feature type="chain" id="PRO_5045517936" evidence="11">
    <location>
        <begin position="20"/>
        <end position="928"/>
    </location>
</feature>